<dbReference type="PANTHER" id="PTHR23417">
    <property type="entry name" value="3-DEOXY-D-MANNO-OCTULOSONIC-ACID TRANSFERASE/TRNA GUANINE-N 7 - -METHYLTRANSFERASE"/>
    <property type="match status" value="1"/>
</dbReference>
<dbReference type="GO" id="GO:0043527">
    <property type="term" value="C:tRNA methyltransferase complex"/>
    <property type="evidence" value="ECO:0007669"/>
    <property type="project" value="TreeGrafter"/>
</dbReference>
<evidence type="ECO:0000256" key="3">
    <source>
        <dbReference type="ARBA" id="ARBA00022603"/>
    </source>
</evidence>
<comment type="similarity">
    <text evidence="7">Belongs to the class I-like SAM-binding methyltransferase superfamily. TrmB family.</text>
</comment>
<keyword evidence="9" id="KW-1185">Reference proteome</keyword>
<dbReference type="UniPathway" id="UPA00989"/>
<comment type="catalytic activity">
    <reaction evidence="1 7">
        <text>guanosine(46) in tRNA + S-adenosyl-L-methionine = N(7)-methylguanosine(46) in tRNA + S-adenosyl-L-homocysteine</text>
        <dbReference type="Rhea" id="RHEA:42708"/>
        <dbReference type="Rhea" id="RHEA-COMP:10188"/>
        <dbReference type="Rhea" id="RHEA-COMP:10189"/>
        <dbReference type="ChEBI" id="CHEBI:57856"/>
        <dbReference type="ChEBI" id="CHEBI:59789"/>
        <dbReference type="ChEBI" id="CHEBI:74269"/>
        <dbReference type="ChEBI" id="CHEBI:74480"/>
        <dbReference type="EC" id="2.1.1.33"/>
    </reaction>
</comment>
<evidence type="ECO:0000256" key="1">
    <source>
        <dbReference type="ARBA" id="ARBA00000142"/>
    </source>
</evidence>
<feature type="binding site" evidence="7">
    <location>
        <position position="54"/>
    </location>
    <ligand>
        <name>S-adenosyl-L-methionine</name>
        <dbReference type="ChEBI" id="CHEBI:59789"/>
    </ligand>
</feature>
<dbReference type="InterPro" id="IPR003358">
    <property type="entry name" value="tRNA_(Gua-N-7)_MeTrfase_Trmb"/>
</dbReference>
<feature type="binding site" evidence="7">
    <location>
        <position position="106"/>
    </location>
    <ligand>
        <name>S-adenosyl-L-methionine</name>
        <dbReference type="ChEBI" id="CHEBI:59789"/>
    </ligand>
</feature>
<feature type="binding site" evidence="7">
    <location>
        <position position="79"/>
    </location>
    <ligand>
        <name>S-adenosyl-L-methionine</name>
        <dbReference type="ChEBI" id="CHEBI:59789"/>
    </ligand>
</feature>
<evidence type="ECO:0000256" key="4">
    <source>
        <dbReference type="ARBA" id="ARBA00022679"/>
    </source>
</evidence>
<dbReference type="EMBL" id="CP016768">
    <property type="protein sequence ID" value="ASY09626.1"/>
    <property type="molecule type" value="Genomic_DNA"/>
</dbReference>
<dbReference type="OrthoDB" id="9802090at2"/>
<dbReference type="Gene3D" id="3.40.50.150">
    <property type="entry name" value="Vaccinia Virus protein VP39"/>
    <property type="match status" value="1"/>
</dbReference>
<keyword evidence="5 7" id="KW-0949">S-adenosyl-L-methionine</keyword>
<reference evidence="9" key="1">
    <citation type="submission" date="2016-10" db="EMBL/GenBank/DDBJ databases">
        <title>High microdiversification within the ubiquitous acI lineage of Actinobacteria.</title>
        <authorList>
            <person name="Neuenschwander S.M."/>
            <person name="Salcher M."/>
            <person name="Ghai R."/>
            <person name="Pernthaler J."/>
        </authorList>
    </citation>
    <scope>NUCLEOTIDE SEQUENCE [LARGE SCALE GENOMIC DNA]</scope>
</reference>
<comment type="pathway">
    <text evidence="7">tRNA modification; N(7)-methylguanine-tRNA biosynthesis.</text>
</comment>
<evidence type="ECO:0000256" key="5">
    <source>
        <dbReference type="ARBA" id="ARBA00022691"/>
    </source>
</evidence>
<dbReference type="SUPFAM" id="SSF53335">
    <property type="entry name" value="S-adenosyl-L-methionine-dependent methyltransferases"/>
    <property type="match status" value="1"/>
</dbReference>
<dbReference type="GO" id="GO:0008176">
    <property type="term" value="F:tRNA (guanine(46)-N7)-methyltransferase activity"/>
    <property type="evidence" value="ECO:0007669"/>
    <property type="project" value="UniProtKB-UniRule"/>
</dbReference>
<evidence type="ECO:0000256" key="2">
    <source>
        <dbReference type="ARBA" id="ARBA00003015"/>
    </source>
</evidence>
<proteinExistence type="inferred from homology"/>
<feature type="binding site" evidence="7">
    <location>
        <position position="165"/>
    </location>
    <ligand>
        <name>substrate</name>
    </ligand>
</feature>
<dbReference type="CDD" id="cd02440">
    <property type="entry name" value="AdoMet_MTases"/>
    <property type="match status" value="1"/>
</dbReference>
<feature type="binding site" evidence="7">
    <location>
        <position position="133"/>
    </location>
    <ligand>
        <name>substrate</name>
    </ligand>
</feature>
<dbReference type="HAMAP" id="MF_01057">
    <property type="entry name" value="tRNA_methyltr_TrmB"/>
    <property type="match status" value="1"/>
</dbReference>
<keyword evidence="3 7" id="KW-0489">Methyltransferase</keyword>
<comment type="caution">
    <text evidence="7">Lacks conserved residue(s) required for the propagation of feature annotation.</text>
</comment>
<dbReference type="Pfam" id="PF02390">
    <property type="entry name" value="Methyltransf_4"/>
    <property type="match status" value="1"/>
</dbReference>
<evidence type="ECO:0000313" key="8">
    <source>
        <dbReference type="EMBL" id="ASY09626.1"/>
    </source>
</evidence>
<feature type="binding site" evidence="7">
    <location>
        <position position="129"/>
    </location>
    <ligand>
        <name>S-adenosyl-L-methionine</name>
        <dbReference type="ChEBI" id="CHEBI:59789"/>
    </ligand>
</feature>
<dbReference type="EC" id="2.1.1.33" evidence="7"/>
<evidence type="ECO:0000256" key="7">
    <source>
        <dbReference type="HAMAP-Rule" id="MF_01057"/>
    </source>
</evidence>
<dbReference type="AlphaFoldDB" id="A0A249JYN6"/>
<name>A0A249JYN6_9ACTN</name>
<gene>
    <name evidence="7" type="primary">trmB</name>
    <name evidence="8" type="ORF">B1s21122_04705</name>
</gene>
<comment type="function">
    <text evidence="2 7">Catalyzes the formation of N(7)-methylguanine at position 46 (m7G46) in tRNA.</text>
</comment>
<sequence>MERPSIRSYSLRGNRMTRAQSLAINAHWDQYAIALAQPLNLNQNFPDKQKVILEIGSGMGEATAQIAQATPDTGYVAVEMHEPGLAALLMLIVEKELTNVKFIREDAIYLLSHFIADSSLDGIHLLFPDPWPKNRQHKRRIVQSEFVQMVCEKLKPGAFIHIATDWQPYADWIKVRFDANSSFTGGITPRPDWRVLSKFEGQGLRKGHQVTDFRYVKL</sequence>
<dbReference type="PROSITE" id="PS51625">
    <property type="entry name" value="SAM_MT_TRMB"/>
    <property type="match status" value="1"/>
</dbReference>
<dbReference type="PANTHER" id="PTHR23417:SF14">
    <property type="entry name" value="PENTACOTRIPEPTIDE-REPEAT REGION OF PRORP DOMAIN-CONTAINING PROTEIN"/>
    <property type="match status" value="1"/>
</dbReference>
<protein>
    <recommendedName>
        <fullName evidence="7">tRNA (guanine-N(7)-)-methyltransferase</fullName>
        <ecNumber evidence="7">2.1.1.33</ecNumber>
    </recommendedName>
    <alternativeName>
        <fullName evidence="7">tRNA (guanine(46)-N(7))-methyltransferase</fullName>
    </alternativeName>
    <alternativeName>
        <fullName evidence="7">tRNA(m7G46)-methyltransferase</fullName>
    </alternativeName>
</protein>
<keyword evidence="4 7" id="KW-0808">Transferase</keyword>
<dbReference type="InterPro" id="IPR029063">
    <property type="entry name" value="SAM-dependent_MTases_sf"/>
</dbReference>
<dbReference type="InterPro" id="IPR055361">
    <property type="entry name" value="tRNA_methyltr_TrmB_bact"/>
</dbReference>
<dbReference type="Proteomes" id="UP000217153">
    <property type="component" value="Chromosome"/>
</dbReference>
<evidence type="ECO:0000313" key="9">
    <source>
        <dbReference type="Proteomes" id="UP000217153"/>
    </source>
</evidence>
<dbReference type="NCBIfam" id="TIGR00091">
    <property type="entry name" value="tRNA (guanosine(46)-N7)-methyltransferase TrmB"/>
    <property type="match status" value="1"/>
</dbReference>
<organism evidence="8 9">
    <name type="scientific">Candidatus Nanopelagicus limnae</name>
    <dbReference type="NCBI Taxonomy" id="1884634"/>
    <lineage>
        <taxon>Bacteria</taxon>
        <taxon>Bacillati</taxon>
        <taxon>Actinomycetota</taxon>
        <taxon>Actinomycetes</taxon>
        <taxon>Candidatus Nanopelagicales</taxon>
        <taxon>Candidatus Nanopelagicaceae</taxon>
        <taxon>Candidatus Nanopelagicus</taxon>
    </lineage>
</organism>
<dbReference type="KEGG" id="abam:B1s21122_04705"/>
<accession>A0A249JYN6</accession>
<evidence type="ECO:0000256" key="6">
    <source>
        <dbReference type="ARBA" id="ARBA00022694"/>
    </source>
</evidence>
<keyword evidence="6 7" id="KW-0819">tRNA processing</keyword>